<dbReference type="OrthoDB" id="5405647at2759"/>
<dbReference type="EMBL" id="ML121528">
    <property type="protein sequence ID" value="RPB28916.1"/>
    <property type="molecule type" value="Genomic_DNA"/>
</dbReference>
<keyword evidence="1" id="KW-1133">Transmembrane helix</keyword>
<dbReference type="Proteomes" id="UP000267821">
    <property type="component" value="Unassembled WGS sequence"/>
</dbReference>
<gene>
    <name evidence="2" type="ORF">L211DRAFT_881394</name>
</gene>
<sequence length="169" mass="19100">MSNGCLGLFLTSILLGGVGLGLFYRVLCILAWYEHLLTHMLQANVVHRLVFLITSIMEVSLVCIFNHLQNELRSRITMQEDLGEVTTEIPIQRPLTTAIKQKTPHVRRVRRNVTVESVEDSADVSRNPENQDMEDLSSIAIVRRQDPTHSSQATTIAEILQEPVSRPRT</sequence>
<accession>A0A3N4M174</accession>
<dbReference type="InParanoid" id="A0A3N4M174"/>
<evidence type="ECO:0000313" key="2">
    <source>
        <dbReference type="EMBL" id="RPB28916.1"/>
    </source>
</evidence>
<name>A0A3N4M174_9PEZI</name>
<proteinExistence type="predicted"/>
<protein>
    <submittedName>
        <fullName evidence="2">Uncharacterized protein</fullName>
    </submittedName>
</protein>
<keyword evidence="1" id="KW-0812">Transmembrane</keyword>
<organism evidence="2 3">
    <name type="scientific">Terfezia boudieri ATCC MYA-4762</name>
    <dbReference type="NCBI Taxonomy" id="1051890"/>
    <lineage>
        <taxon>Eukaryota</taxon>
        <taxon>Fungi</taxon>
        <taxon>Dikarya</taxon>
        <taxon>Ascomycota</taxon>
        <taxon>Pezizomycotina</taxon>
        <taxon>Pezizomycetes</taxon>
        <taxon>Pezizales</taxon>
        <taxon>Pezizaceae</taxon>
        <taxon>Terfezia</taxon>
    </lineage>
</organism>
<feature type="transmembrane region" description="Helical" evidence="1">
    <location>
        <begin position="7"/>
        <end position="33"/>
    </location>
</feature>
<keyword evidence="3" id="KW-1185">Reference proteome</keyword>
<feature type="transmembrane region" description="Helical" evidence="1">
    <location>
        <begin position="45"/>
        <end position="68"/>
    </location>
</feature>
<reference evidence="2 3" key="1">
    <citation type="journal article" date="2018" name="Nat. Ecol. Evol.">
        <title>Pezizomycetes genomes reveal the molecular basis of ectomycorrhizal truffle lifestyle.</title>
        <authorList>
            <person name="Murat C."/>
            <person name="Payen T."/>
            <person name="Noel B."/>
            <person name="Kuo A."/>
            <person name="Morin E."/>
            <person name="Chen J."/>
            <person name="Kohler A."/>
            <person name="Krizsan K."/>
            <person name="Balestrini R."/>
            <person name="Da Silva C."/>
            <person name="Montanini B."/>
            <person name="Hainaut M."/>
            <person name="Levati E."/>
            <person name="Barry K.W."/>
            <person name="Belfiori B."/>
            <person name="Cichocki N."/>
            <person name="Clum A."/>
            <person name="Dockter R.B."/>
            <person name="Fauchery L."/>
            <person name="Guy J."/>
            <person name="Iotti M."/>
            <person name="Le Tacon F."/>
            <person name="Lindquist E.A."/>
            <person name="Lipzen A."/>
            <person name="Malagnac F."/>
            <person name="Mello A."/>
            <person name="Molinier V."/>
            <person name="Miyauchi S."/>
            <person name="Poulain J."/>
            <person name="Riccioni C."/>
            <person name="Rubini A."/>
            <person name="Sitrit Y."/>
            <person name="Splivallo R."/>
            <person name="Traeger S."/>
            <person name="Wang M."/>
            <person name="Zifcakova L."/>
            <person name="Wipf D."/>
            <person name="Zambonelli A."/>
            <person name="Paolocci F."/>
            <person name="Nowrousian M."/>
            <person name="Ottonello S."/>
            <person name="Baldrian P."/>
            <person name="Spatafora J.W."/>
            <person name="Henrissat B."/>
            <person name="Nagy L.G."/>
            <person name="Aury J.M."/>
            <person name="Wincker P."/>
            <person name="Grigoriev I.V."/>
            <person name="Bonfante P."/>
            <person name="Martin F.M."/>
        </authorList>
    </citation>
    <scope>NUCLEOTIDE SEQUENCE [LARGE SCALE GENOMIC DNA]</scope>
    <source>
        <strain evidence="2 3">ATCC MYA-4762</strain>
    </source>
</reference>
<keyword evidence="1" id="KW-0472">Membrane</keyword>
<evidence type="ECO:0000313" key="3">
    <source>
        <dbReference type="Proteomes" id="UP000267821"/>
    </source>
</evidence>
<dbReference type="AlphaFoldDB" id="A0A3N4M174"/>
<evidence type="ECO:0000256" key="1">
    <source>
        <dbReference type="SAM" id="Phobius"/>
    </source>
</evidence>